<comment type="caution">
    <text evidence="4">The sequence shown here is derived from an EMBL/GenBank/DDBJ whole genome shotgun (WGS) entry which is preliminary data.</text>
</comment>
<feature type="compositionally biased region" description="Polar residues" evidence="2">
    <location>
        <begin position="448"/>
        <end position="457"/>
    </location>
</feature>
<dbReference type="Pfam" id="PF00621">
    <property type="entry name" value="RhoGEF"/>
    <property type="match status" value="1"/>
</dbReference>
<dbReference type="InterPro" id="IPR027267">
    <property type="entry name" value="AH/BAR_dom_sf"/>
</dbReference>
<dbReference type="InterPro" id="IPR035899">
    <property type="entry name" value="DBL_dom_sf"/>
</dbReference>
<dbReference type="GO" id="GO:0005085">
    <property type="term" value="F:guanyl-nucleotide exchange factor activity"/>
    <property type="evidence" value="ECO:0007669"/>
    <property type="project" value="UniProtKB-KW"/>
</dbReference>
<dbReference type="SUPFAM" id="SSF103657">
    <property type="entry name" value="BAR/IMD domain-like"/>
    <property type="match status" value="1"/>
</dbReference>
<dbReference type="GO" id="GO:0005737">
    <property type="term" value="C:cytoplasm"/>
    <property type="evidence" value="ECO:0007669"/>
    <property type="project" value="InterPro"/>
</dbReference>
<dbReference type="EMBL" id="LFRF01000018">
    <property type="protein sequence ID" value="KND89470.1"/>
    <property type="molecule type" value="Genomic_DNA"/>
</dbReference>
<feature type="compositionally biased region" description="Polar residues" evidence="2">
    <location>
        <begin position="317"/>
        <end position="329"/>
    </location>
</feature>
<feature type="compositionally biased region" description="Pro residues" evidence="2">
    <location>
        <begin position="1"/>
        <end position="12"/>
    </location>
</feature>
<dbReference type="Gene3D" id="1.20.1270.60">
    <property type="entry name" value="Arfaptin homology (AH) domain/BAR domain"/>
    <property type="match status" value="1"/>
</dbReference>
<feature type="region of interest" description="Disordered" evidence="2">
    <location>
        <begin position="195"/>
        <end position="646"/>
    </location>
</feature>
<dbReference type="SMART" id="SM00325">
    <property type="entry name" value="RhoGEF"/>
    <property type="match status" value="1"/>
</dbReference>
<proteinExistence type="predicted"/>
<evidence type="ECO:0000256" key="2">
    <source>
        <dbReference type="SAM" id="MobiDB-lite"/>
    </source>
</evidence>
<feature type="compositionally biased region" description="Polar residues" evidence="2">
    <location>
        <begin position="483"/>
        <end position="503"/>
    </location>
</feature>
<sequence length="2044" mass="223055">LLAVARPPPNPLPTTTTFRRKTRSRSPNSNQHPRRPPSPSRPRSPSLALVPASCSCIRQRIDARCCWGFSSCPDQSRRSTSLTDARLLRASPQASIMDLDAGAGLLSNDGPPGESCRGNHDHHGYPHPHRFDDYRYLDDDYPYPPSTDHARAAVSCANSNTNHDSDSAPAGTRHAVDPVNPDIFYKSYRALHPESEPDPFPMASTAARPSLRSNGDGTTPRHPALSVNRSLPRPNARSASSPLDGRLSAAGTSRTPTGKPSVKDLKKRFDQNGGSSSIPRAPMRPGAVPTPPRATQNSAARTSNGATAYSTLRAGGSQDSSMQDSNEPAQRSKFVAQDSVSSNAQSFASRIGKPQNAINGKSVSSKSMTQLSHRVPPEQPPSSSPTTSRLHGLLFGEVLPNERDTPAVGFGIEGVRPGRTSESNHFNPFSHHRSFSDPDAEPPSPSSWYRQVNPQQDKSPDPARSHPKGHTRSQSDAAAASLPSIQTTRKPTTNTSLSQSASASKLPVSVRKLSSPTNSTSPPSTRSNSPSALKRSQASARAARASPAASRARTPISRAKTPTQAATGRKQPPQALVTPSNNTRLQAYIAAPTPKLSPTLRSSRPRQPVSVASTASSRMRETDRARSRDGPHPNGPARANDGTANRRKISVGPIDFEQRREHIRLAYSKSIRESQALEARHRAAERRRKEIDAVAKAKVSVEAVASANAAAAVPTTTADVANADEEDKPEPDTRHEAEALGQTQEEPIAGSATQSPAEPAVALLAQPTAPLLTICTSLSADQGPVGPSMGGIDSPTLGVPGSFPALSPPMNNEEQPLSAVSATSGTTEFDVEPQTYPPVQAESPLEIPITIVKPPSPQRSTPAHPRAEYQYPFEDEADAQEVRLTVPETAPEAFQAETGGADDDEPKIPGAFGDELEEPDLTLHAQESRGTVVAVLPPARNEEGGGEAVQIVPFPRLDVQDESDCYSEVENVPQRDFDARQDDDAATDACTEETDDRDRIEFRQPDFRFGDQQSSHRTSTCASSDVSALDDTHHSAHDQPLGAVNSSSLMVPHSRQQNDTLSRQSAWTDFSVDSTDPSDAAKSSAVQSRHESPSFGHVTIFESTTSTRESVSSHRDTHDGSDMRNADDSRRSSAHFSQHQLPELDTGGGFSIPYLSHGASASFSYLPSPKHEPPPIPNSASGSALNSRTSSVFYDQSHYGSTLINSERESDEYMSHMETPQSMDTASIETADQYFSSRTLADSDAKSLVQDSDGPTGKERHRLVQRRNVIKELVDTEAVFVLDMNIVEEIYKGTAEACPELDAKTVKLVFRNSDEVIEFHTGFLAQLKEAVASVYVPKGARSPMQREDSITSEQSQASSEDPNDVKDRATSLGPVFQKNMEQMKLAHEGFLRNSDQAAKRLIQIQQDSTVKVWLTECNEVAKDLTAAWDLDSLLIKPMQRLTKYPNLIITLLQHTPQDHPDREALMAAKESLETAIIEINKTKKNFELVGQIVGRKRKESDVKAGFARAFGKRVDKLQTSNNRPPEDPDYAKLNEKFGDDYLRLQVVLRDVEFYTRQVSAYVHEFLQYLSSIELVMRLQPGSYPELESKWVQFNISVRDLEKVALEDHSQLAQVRKHVIEPFELVIKAYGNPSLAMKKRQKRRLDYERSEQLKRAGKSVDPKLRELVEQYEALNDTLITELPMLSALTEKVGNICLGNFVNIQANWYSIWKEKMKTVLGDCPETPDLKEVVSTFQRDYPYAHEQLASIGILNPGSWSRTSRSTTTSMDDSTIRTSRSRPSDVETRGRGLSINGDAVPTLPTPEFANRRSGSFAVPPSPSATGFGGGPVPSPHHYYYRDYYSGIHAHQGGLASPRSPELAGSSRSVTATGATSTRPSTGRSFDSGGLPRQSSESASQHRRDSNTTYNSSYPPQESRRYSNLFHSALPLPDGPEDSQRSSRASSRERNQPGDGYNILWLAASLFEFNIATTKHEAGYPYLTYQAGEVSTIPISGQGIASGANKHVSFQIFDVIAEKGELWLAKNQDDPTDQVGWIWSKHFAKLADA</sequence>
<evidence type="ECO:0000313" key="5">
    <source>
        <dbReference type="Proteomes" id="UP000036947"/>
    </source>
</evidence>
<accession>A0A0L0N6K5</accession>
<feature type="region of interest" description="Disordered" evidence="2">
    <location>
        <begin position="1847"/>
        <end position="1947"/>
    </location>
</feature>
<feature type="compositionally biased region" description="Polar residues" evidence="2">
    <location>
        <begin position="338"/>
        <end position="348"/>
    </location>
</feature>
<evidence type="ECO:0000256" key="1">
    <source>
        <dbReference type="ARBA" id="ARBA00022658"/>
    </source>
</evidence>
<feature type="compositionally biased region" description="Polar residues" evidence="2">
    <location>
        <begin position="1351"/>
        <end position="1360"/>
    </location>
</feature>
<feature type="compositionally biased region" description="Polar residues" evidence="2">
    <location>
        <begin position="1861"/>
        <end position="1880"/>
    </location>
</feature>
<feature type="domain" description="DH" evidence="3">
    <location>
        <begin position="1265"/>
        <end position="1482"/>
    </location>
</feature>
<dbReference type="PROSITE" id="PS50010">
    <property type="entry name" value="DH_2"/>
    <property type="match status" value="1"/>
</dbReference>
<feature type="compositionally biased region" description="Polar residues" evidence="2">
    <location>
        <begin position="1902"/>
        <end position="1911"/>
    </location>
</feature>
<reference evidence="4 5" key="1">
    <citation type="journal article" date="2015" name="BMC Genomics">
        <title>The genome of the truffle-parasite Tolypocladium ophioglossoides and the evolution of antifungal peptaibiotics.</title>
        <authorList>
            <person name="Quandt C.A."/>
            <person name="Bushley K.E."/>
            <person name="Spatafora J.W."/>
        </authorList>
    </citation>
    <scope>NUCLEOTIDE SEQUENCE [LARGE SCALE GENOMIC DNA]</scope>
    <source>
        <strain evidence="4 5">CBS 100239</strain>
    </source>
</reference>
<feature type="non-terminal residue" evidence="4">
    <location>
        <position position="1"/>
    </location>
</feature>
<feature type="compositionally biased region" description="Low complexity" evidence="2">
    <location>
        <begin position="514"/>
        <end position="559"/>
    </location>
</feature>
<feature type="compositionally biased region" description="Basic and acidic residues" evidence="2">
    <location>
        <begin position="1933"/>
        <end position="1947"/>
    </location>
</feature>
<feature type="compositionally biased region" description="Basic and acidic residues" evidence="2">
    <location>
        <begin position="618"/>
        <end position="631"/>
    </location>
</feature>
<dbReference type="STRING" id="1163406.A0A0L0N6K5"/>
<feature type="compositionally biased region" description="Polar residues" evidence="2">
    <location>
        <begin position="1044"/>
        <end position="1077"/>
    </location>
</feature>
<dbReference type="Proteomes" id="UP000036947">
    <property type="component" value="Unassembled WGS sequence"/>
</dbReference>
<feature type="region of interest" description="Disordered" evidence="2">
    <location>
        <begin position="1757"/>
        <end position="1825"/>
    </location>
</feature>
<dbReference type="Pfam" id="PF03114">
    <property type="entry name" value="BAR"/>
    <property type="match status" value="1"/>
</dbReference>
<keyword evidence="5" id="KW-1185">Reference proteome</keyword>
<feature type="compositionally biased region" description="Acidic residues" evidence="2">
    <location>
        <begin position="984"/>
        <end position="995"/>
    </location>
</feature>
<feature type="compositionally biased region" description="Basic and acidic residues" evidence="2">
    <location>
        <begin position="1111"/>
        <end position="1131"/>
    </location>
</feature>
<feature type="region of interest" description="Disordered" evidence="2">
    <location>
        <begin position="1"/>
        <end position="47"/>
    </location>
</feature>
<dbReference type="InterPro" id="IPR051492">
    <property type="entry name" value="Dynamin-Rho_GEF"/>
</dbReference>
<keyword evidence="1" id="KW-0344">Guanine-nucleotide releasing factor</keyword>
<dbReference type="PANTHER" id="PTHR22834:SF20">
    <property type="entry name" value="SH3 DOMAIN-CONTAINING PROTEIN"/>
    <property type="match status" value="1"/>
</dbReference>
<organism evidence="4 5">
    <name type="scientific">Tolypocladium ophioglossoides (strain CBS 100239)</name>
    <name type="common">Snaketongue truffleclub</name>
    <name type="synonym">Elaphocordyceps ophioglossoides</name>
    <dbReference type="NCBI Taxonomy" id="1163406"/>
    <lineage>
        <taxon>Eukaryota</taxon>
        <taxon>Fungi</taxon>
        <taxon>Dikarya</taxon>
        <taxon>Ascomycota</taxon>
        <taxon>Pezizomycotina</taxon>
        <taxon>Sordariomycetes</taxon>
        <taxon>Hypocreomycetidae</taxon>
        <taxon>Hypocreales</taxon>
        <taxon>Ophiocordycipitaceae</taxon>
        <taxon>Tolypocladium</taxon>
    </lineage>
</organism>
<feature type="region of interest" description="Disordered" evidence="2">
    <location>
        <begin position="1342"/>
        <end position="1370"/>
    </location>
</feature>
<protein>
    <submittedName>
        <fullName evidence="4">Rho guanine nucleotide exchange factor gef1</fullName>
    </submittedName>
</protein>
<feature type="compositionally biased region" description="Polar residues" evidence="2">
    <location>
        <begin position="293"/>
        <end position="310"/>
    </location>
</feature>
<dbReference type="OrthoDB" id="10256089at2759"/>
<dbReference type="GO" id="GO:0031991">
    <property type="term" value="P:regulation of actomyosin contractile ring contraction"/>
    <property type="evidence" value="ECO:0007669"/>
    <property type="project" value="TreeGrafter"/>
</dbReference>
<dbReference type="InterPro" id="IPR000219">
    <property type="entry name" value="DH_dom"/>
</dbReference>
<feature type="region of interest" description="Disordered" evidence="2">
    <location>
        <begin position="715"/>
        <end position="737"/>
    </location>
</feature>
<evidence type="ECO:0000259" key="3">
    <source>
        <dbReference type="PROSITE" id="PS50010"/>
    </source>
</evidence>
<dbReference type="PANTHER" id="PTHR22834">
    <property type="entry name" value="NUCLEAR FUSION PROTEIN FUS2"/>
    <property type="match status" value="1"/>
</dbReference>
<feature type="compositionally biased region" description="Basic and acidic residues" evidence="2">
    <location>
        <begin position="973"/>
        <end position="983"/>
    </location>
</feature>
<dbReference type="CDD" id="cd07589">
    <property type="entry name" value="BAR_DNMBP"/>
    <property type="match status" value="1"/>
</dbReference>
<feature type="region of interest" description="Disordered" evidence="2">
    <location>
        <begin position="969"/>
        <end position="1148"/>
    </location>
</feature>
<feature type="compositionally biased region" description="Low complexity" evidence="2">
    <location>
        <begin position="1757"/>
        <end position="1774"/>
    </location>
</feature>
<feature type="region of interest" description="Disordered" evidence="2">
    <location>
        <begin position="157"/>
        <end position="178"/>
    </location>
</feature>
<name>A0A0L0N6K5_TOLOC</name>
<dbReference type="SUPFAM" id="SSF48065">
    <property type="entry name" value="DBL homology domain (DH-domain)"/>
    <property type="match status" value="1"/>
</dbReference>
<feature type="region of interest" description="Disordered" evidence="2">
    <location>
        <begin position="894"/>
        <end position="915"/>
    </location>
</feature>
<dbReference type="Gene3D" id="1.20.900.10">
    <property type="entry name" value="Dbl homology (DH) domain"/>
    <property type="match status" value="1"/>
</dbReference>
<dbReference type="GO" id="GO:0032955">
    <property type="term" value="P:regulation of division septum assembly"/>
    <property type="evidence" value="ECO:0007669"/>
    <property type="project" value="TreeGrafter"/>
</dbReference>
<feature type="compositionally biased region" description="Basic and acidic residues" evidence="2">
    <location>
        <begin position="261"/>
        <end position="270"/>
    </location>
</feature>
<feature type="compositionally biased region" description="Basic and acidic residues" evidence="2">
    <location>
        <begin position="996"/>
        <end position="1009"/>
    </location>
</feature>
<feature type="compositionally biased region" description="Polar residues" evidence="2">
    <location>
        <begin position="356"/>
        <end position="372"/>
    </location>
</feature>
<feature type="compositionally biased region" description="Polar residues" evidence="2">
    <location>
        <begin position="1011"/>
        <end position="1026"/>
    </location>
</feature>
<evidence type="ECO:0000313" key="4">
    <source>
        <dbReference type="EMBL" id="KND89470.1"/>
    </source>
</evidence>
<dbReference type="InterPro" id="IPR004148">
    <property type="entry name" value="BAR_dom"/>
</dbReference>
<gene>
    <name evidence="4" type="ORF">TOPH_05852</name>
</gene>
<feature type="region of interest" description="Disordered" evidence="2">
    <location>
        <begin position="1165"/>
        <end position="1186"/>
    </location>
</feature>
<dbReference type="CDD" id="cd00160">
    <property type="entry name" value="RhoGEF"/>
    <property type="match status" value="1"/>
</dbReference>